<evidence type="ECO:0000259" key="3">
    <source>
        <dbReference type="PROSITE" id="PS51668"/>
    </source>
</evidence>
<dbReference type="Proteomes" id="UP001497623">
    <property type="component" value="Unassembled WGS sequence"/>
</dbReference>
<dbReference type="Gene3D" id="2.40.30.70">
    <property type="entry name" value="YaeB-like"/>
    <property type="match status" value="1"/>
</dbReference>
<dbReference type="FunFam" id="3.30.2310.10:FF:000002">
    <property type="entry name" value="tRNA methyltransferase O"/>
    <property type="match status" value="1"/>
</dbReference>
<dbReference type="PANTHER" id="PTHR12818">
    <property type="entry name" value="TRNA (ADENINE(37)-N6)-METHYLTRANSFERASE"/>
    <property type="match status" value="1"/>
</dbReference>
<reference evidence="4 5" key="1">
    <citation type="submission" date="2024-05" db="EMBL/GenBank/DDBJ databases">
        <authorList>
            <person name="Wallberg A."/>
        </authorList>
    </citation>
    <scope>NUCLEOTIDE SEQUENCE [LARGE SCALE GENOMIC DNA]</scope>
</reference>
<proteinExistence type="inferred from homology"/>
<feature type="non-terminal residue" evidence="4">
    <location>
        <position position="439"/>
    </location>
</feature>
<dbReference type="SUPFAM" id="SSF118196">
    <property type="entry name" value="YaeB-like"/>
    <property type="match status" value="1"/>
</dbReference>
<organism evidence="4 5">
    <name type="scientific">Meganyctiphanes norvegica</name>
    <name type="common">Northern krill</name>
    <name type="synonym">Thysanopoda norvegica</name>
    <dbReference type="NCBI Taxonomy" id="48144"/>
    <lineage>
        <taxon>Eukaryota</taxon>
        <taxon>Metazoa</taxon>
        <taxon>Ecdysozoa</taxon>
        <taxon>Arthropoda</taxon>
        <taxon>Crustacea</taxon>
        <taxon>Multicrustacea</taxon>
        <taxon>Malacostraca</taxon>
        <taxon>Eumalacostraca</taxon>
        <taxon>Eucarida</taxon>
        <taxon>Euphausiacea</taxon>
        <taxon>Euphausiidae</taxon>
        <taxon>Meganyctiphanes</taxon>
    </lineage>
</organism>
<dbReference type="InterPro" id="IPR023370">
    <property type="entry name" value="TrmO-like_N"/>
</dbReference>
<dbReference type="Gene3D" id="3.30.2310.10">
    <property type="entry name" value="YaeB-like"/>
    <property type="match status" value="1"/>
</dbReference>
<keyword evidence="5" id="KW-1185">Reference proteome</keyword>
<dbReference type="AlphaFoldDB" id="A0AAV2RUV8"/>
<dbReference type="InterPro" id="IPR040372">
    <property type="entry name" value="YaeB-like"/>
</dbReference>
<dbReference type="PANTHER" id="PTHR12818:SF0">
    <property type="entry name" value="TRNA (ADENINE(37)-N6)-METHYLTRANSFERASE"/>
    <property type="match status" value="1"/>
</dbReference>
<comment type="similarity">
    <text evidence="2">Belongs to the tRNA methyltransferase O family.</text>
</comment>
<feature type="domain" description="TsaA-like" evidence="3">
    <location>
        <begin position="65"/>
        <end position="230"/>
    </location>
</feature>
<sequence>MPPGEPQILASQSLFRSNHLDRKKLRNIKVQGHQQDFKLMSYLIAGINEMTPSHQDYGRNKIIYLRVQGHTKSIRFSWSPGNYASSFRNPRNPMTSTPRDSSTLYLPNLVLGLTSREMADLTKKSHDVEGVQPISSVKRLFFIFDRNGPSDKSSDSKFIKAKVAPPRLNGQKVGVFASRTPHRPNPLGLTLARLDRLEGDCLHLSGLDILDSTPIVDIKPYIPEYDQPPEINKYVKCEVIGGGLHQDKDKTQIESSHTDNTLKLADKAISHNACERTQFKRKIENVDKTERSKIYDLNIENEFDTKEGGKDFIDKEENISTNEKLAGEHDINNAKIAPWLLEPPVSQLEVVINPRAEKQIILFSSNSHDQCYRLNYLKNSHELFEAICSVLKEDPRSIYRRQKCSSQLYFFTVDTAHITVWFDQNIAEVLKVKPAMGQE</sequence>
<protein>
    <recommendedName>
        <fullName evidence="3">TsaA-like domain-containing protein</fullName>
    </recommendedName>
</protein>
<dbReference type="Pfam" id="PF01980">
    <property type="entry name" value="TrmO_N"/>
    <property type="match status" value="1"/>
</dbReference>
<dbReference type="InterPro" id="IPR036413">
    <property type="entry name" value="YaeB-like_sf"/>
</dbReference>
<accession>A0AAV2RUV8</accession>
<evidence type="ECO:0000256" key="2">
    <source>
        <dbReference type="ARBA" id="ARBA00033753"/>
    </source>
</evidence>
<evidence type="ECO:0000313" key="4">
    <source>
        <dbReference type="EMBL" id="CAL4140255.1"/>
    </source>
</evidence>
<name>A0AAV2RUV8_MEGNR</name>
<evidence type="ECO:0000256" key="1">
    <source>
        <dbReference type="ARBA" id="ARBA00022691"/>
    </source>
</evidence>
<dbReference type="InterPro" id="IPR036414">
    <property type="entry name" value="YaeB_N_sf"/>
</dbReference>
<gene>
    <name evidence="4" type="ORF">MNOR_LOCUS28593</name>
</gene>
<comment type="caution">
    <text evidence="4">The sequence shown here is derived from an EMBL/GenBank/DDBJ whole genome shotgun (WGS) entry which is preliminary data.</text>
</comment>
<keyword evidence="1" id="KW-0949">S-adenosyl-L-methionine</keyword>
<dbReference type="EMBL" id="CAXKWB010031806">
    <property type="protein sequence ID" value="CAL4140255.1"/>
    <property type="molecule type" value="Genomic_DNA"/>
</dbReference>
<dbReference type="PROSITE" id="PS51668">
    <property type="entry name" value="TSAA_2"/>
    <property type="match status" value="1"/>
</dbReference>
<evidence type="ECO:0000313" key="5">
    <source>
        <dbReference type="Proteomes" id="UP001497623"/>
    </source>
</evidence>